<keyword evidence="4" id="KW-0418">Kinase</keyword>
<dbReference type="InterPro" id="IPR000700">
    <property type="entry name" value="PAS-assoc_C"/>
</dbReference>
<dbReference type="Pfam" id="PF00989">
    <property type="entry name" value="PAS"/>
    <property type="match status" value="1"/>
</dbReference>
<dbReference type="Pfam" id="PF13426">
    <property type="entry name" value="PAS_9"/>
    <property type="match status" value="2"/>
</dbReference>
<evidence type="ECO:0000313" key="5">
    <source>
        <dbReference type="Proteomes" id="UP000197019"/>
    </source>
</evidence>
<dbReference type="InterPro" id="IPR001932">
    <property type="entry name" value="PPM-type_phosphatase-like_dom"/>
</dbReference>
<gene>
    <name evidence="4" type="ORF">CEK71_17215</name>
</gene>
<evidence type="ECO:0000259" key="3">
    <source>
        <dbReference type="PROSITE" id="PS50113"/>
    </source>
</evidence>
<dbReference type="KEGG" id="mpsy:CEK71_17215"/>
<dbReference type="RefSeq" id="WP_088620536.1">
    <property type="nucleotide sequence ID" value="NZ_CP022129.1"/>
</dbReference>
<dbReference type="SUPFAM" id="SSF55785">
    <property type="entry name" value="PYP-like sensor domain (PAS domain)"/>
    <property type="match status" value="2"/>
</dbReference>
<dbReference type="InterPro" id="IPR052016">
    <property type="entry name" value="Bact_Sigma-Reg"/>
</dbReference>
<keyword evidence="5" id="KW-1185">Reference proteome</keyword>
<dbReference type="PANTHER" id="PTHR43156">
    <property type="entry name" value="STAGE II SPORULATION PROTEIN E-RELATED"/>
    <property type="match status" value="1"/>
</dbReference>
<dbReference type="GO" id="GO:0006355">
    <property type="term" value="P:regulation of DNA-templated transcription"/>
    <property type="evidence" value="ECO:0007669"/>
    <property type="project" value="InterPro"/>
</dbReference>
<dbReference type="Gene3D" id="3.30.450.20">
    <property type="entry name" value="PAS domain"/>
    <property type="match status" value="2"/>
</dbReference>
<dbReference type="InterPro" id="IPR000014">
    <property type="entry name" value="PAS"/>
</dbReference>
<dbReference type="Pfam" id="PF07228">
    <property type="entry name" value="SpoIIE"/>
    <property type="match status" value="1"/>
</dbReference>
<dbReference type="InterPro" id="IPR001610">
    <property type="entry name" value="PAC"/>
</dbReference>
<dbReference type="SMART" id="SM00086">
    <property type="entry name" value="PAC"/>
    <property type="match status" value="2"/>
</dbReference>
<reference evidence="4 5" key="1">
    <citation type="submission" date="2017-06" db="EMBL/GenBank/DDBJ databases">
        <title>Genome Sequencing of the methanotroph Methylovulum psychrotolerants str. HV10-M2 isolated from a high-altitude environment.</title>
        <authorList>
            <person name="Mateos-Rivera A."/>
        </authorList>
    </citation>
    <scope>NUCLEOTIDE SEQUENCE [LARGE SCALE GENOMIC DNA]</scope>
    <source>
        <strain evidence="4 5">HV10_M2</strain>
    </source>
</reference>
<dbReference type="InterPro" id="IPR035965">
    <property type="entry name" value="PAS-like_dom_sf"/>
</dbReference>
<dbReference type="AlphaFoldDB" id="A0A1Z4C2A4"/>
<feature type="domain" description="PAC" evidence="3">
    <location>
        <begin position="184"/>
        <end position="240"/>
    </location>
</feature>
<dbReference type="SMART" id="SM00331">
    <property type="entry name" value="PP2C_SIG"/>
    <property type="match status" value="1"/>
</dbReference>
<organism evidence="4 5">
    <name type="scientific">Methylovulum psychrotolerans</name>
    <dbReference type="NCBI Taxonomy" id="1704499"/>
    <lineage>
        <taxon>Bacteria</taxon>
        <taxon>Pseudomonadati</taxon>
        <taxon>Pseudomonadota</taxon>
        <taxon>Gammaproteobacteria</taxon>
        <taxon>Methylococcales</taxon>
        <taxon>Methylococcaceae</taxon>
        <taxon>Methylovulum</taxon>
    </lineage>
</organism>
<keyword evidence="1" id="KW-0378">Hydrolase</keyword>
<feature type="domain" description="PAC" evidence="3">
    <location>
        <begin position="319"/>
        <end position="369"/>
    </location>
</feature>
<evidence type="ECO:0000313" key="4">
    <source>
        <dbReference type="EMBL" id="ASF47666.1"/>
    </source>
</evidence>
<dbReference type="SUPFAM" id="SSF81606">
    <property type="entry name" value="PP2C-like"/>
    <property type="match status" value="1"/>
</dbReference>
<dbReference type="GO" id="GO:0016791">
    <property type="term" value="F:phosphatase activity"/>
    <property type="evidence" value="ECO:0007669"/>
    <property type="project" value="TreeGrafter"/>
</dbReference>
<accession>A0A1Z4C2A4</accession>
<dbReference type="PANTHER" id="PTHR43156:SF2">
    <property type="entry name" value="STAGE II SPORULATION PROTEIN E"/>
    <property type="match status" value="1"/>
</dbReference>
<dbReference type="Gene3D" id="3.60.40.10">
    <property type="entry name" value="PPM-type phosphatase domain"/>
    <property type="match status" value="1"/>
</dbReference>
<dbReference type="PROSITE" id="PS50112">
    <property type="entry name" value="PAS"/>
    <property type="match status" value="2"/>
</dbReference>
<dbReference type="EMBL" id="CP022129">
    <property type="protein sequence ID" value="ASF47666.1"/>
    <property type="molecule type" value="Genomic_DNA"/>
</dbReference>
<dbReference type="GO" id="GO:0016301">
    <property type="term" value="F:kinase activity"/>
    <property type="evidence" value="ECO:0007669"/>
    <property type="project" value="UniProtKB-KW"/>
</dbReference>
<proteinExistence type="predicted"/>
<dbReference type="Proteomes" id="UP000197019">
    <property type="component" value="Chromosome"/>
</dbReference>
<dbReference type="CDD" id="cd00130">
    <property type="entry name" value="PAS"/>
    <property type="match status" value="2"/>
</dbReference>
<protein>
    <submittedName>
        <fullName evidence="4">Histidine kinase</fullName>
    </submittedName>
</protein>
<dbReference type="SMART" id="SM00091">
    <property type="entry name" value="PAS"/>
    <property type="match status" value="2"/>
</dbReference>
<dbReference type="InterPro" id="IPR013767">
    <property type="entry name" value="PAS_fold"/>
</dbReference>
<keyword evidence="4" id="KW-0808">Transferase</keyword>
<dbReference type="InterPro" id="IPR036457">
    <property type="entry name" value="PPM-type-like_dom_sf"/>
</dbReference>
<evidence type="ECO:0000256" key="1">
    <source>
        <dbReference type="ARBA" id="ARBA00022801"/>
    </source>
</evidence>
<sequence>MFCLLIIEYPPGAAPVIRQATAEAADLLGYHPEALLQQPLTLLCGNGDALSLWQSAITAATPFTFTFVRHNRQPLTVQISAGALCTDTPAPAIALHIETPNQLNGQYCNDIASALSDSEARFRQMAELTGEWLWEQNPEGYYLYSSAAVQQILGYTPEEVVGQHYLRFLTAQNTTVQAQNASRQTPFYDLLNEHCHKDGHRVVTESTGLPLFDGHGTLLKWRGVDRDITAKKYFQDALIASEQRTRLIIENSTNAIVIMDDEGLITDWNRQAEKTFGWTAEEAVGQVLVALIVPPPVRALFRQGLKLFLHTGICPWLNTLAEQTALRRDGTEFPIELSVSPLLIDGRYSFSGFIRDISLRKAAEQQIRAAQITLAIAQNELKIAQYIQTSLLPSAPIATADFTVTGLCLPADKVGGDYFDYFYHNNRHLDMVIADVSGHSIGPALFMVEARSMIRTQAQHSGQPGAILGLLNQFLFDDLNKADYFITAFYLQYALDSQLLSYANAGHSPPLLMRANAGACELLDADGMILGVRKTIVFEEKTVHIAEGDVLLLYTDGLTEADNPQGEFFGWRRAADVLAAHAAASPQAILDALLNALKAFCQRETFTDDITLLLFKRH</sequence>
<name>A0A1Z4C2A4_9GAMM</name>
<feature type="domain" description="PAS" evidence="2">
    <location>
        <begin position="118"/>
        <end position="166"/>
    </location>
</feature>
<feature type="domain" description="PAS" evidence="2">
    <location>
        <begin position="241"/>
        <end position="312"/>
    </location>
</feature>
<dbReference type="PROSITE" id="PS50113">
    <property type="entry name" value="PAC"/>
    <property type="match status" value="2"/>
</dbReference>
<dbReference type="OrthoDB" id="9789238at2"/>
<evidence type="ECO:0000259" key="2">
    <source>
        <dbReference type="PROSITE" id="PS50112"/>
    </source>
</evidence>
<dbReference type="NCBIfam" id="TIGR00229">
    <property type="entry name" value="sensory_box"/>
    <property type="match status" value="2"/>
</dbReference>